<protein>
    <submittedName>
        <fullName evidence="2">Uncharacterized protein</fullName>
    </submittedName>
</protein>
<evidence type="ECO:0000313" key="2">
    <source>
        <dbReference type="EMBL" id="CAL4905831.1"/>
    </source>
</evidence>
<proteinExistence type="predicted"/>
<name>A0ABC8WAV2_9POAL</name>
<keyword evidence="1" id="KW-0812">Transmembrane</keyword>
<sequence>MAAAAAAAAAAAKVLRGGCSAHSSRPLLPAILQHLGSSPAGPVAGTARLMHTGLFGTRGVGTQGQLKKMDQFSGKRFMSSGDERRPRPPPSFIALGVASAVGFVIMGMHTFAFD</sequence>
<gene>
    <name evidence="2" type="ORF">URODEC1_LOCUS11845</name>
</gene>
<keyword evidence="3" id="KW-1185">Reference proteome</keyword>
<dbReference type="EMBL" id="OZ075122">
    <property type="protein sequence ID" value="CAL4905831.1"/>
    <property type="molecule type" value="Genomic_DNA"/>
</dbReference>
<evidence type="ECO:0000256" key="1">
    <source>
        <dbReference type="SAM" id="Phobius"/>
    </source>
</evidence>
<reference evidence="2" key="1">
    <citation type="submission" date="2024-10" db="EMBL/GenBank/DDBJ databases">
        <authorList>
            <person name="Ryan C."/>
        </authorList>
    </citation>
    <scope>NUCLEOTIDE SEQUENCE [LARGE SCALE GENOMIC DNA]</scope>
</reference>
<feature type="transmembrane region" description="Helical" evidence="1">
    <location>
        <begin position="92"/>
        <end position="113"/>
    </location>
</feature>
<dbReference type="Proteomes" id="UP001497457">
    <property type="component" value="Chromosome 12b"/>
</dbReference>
<dbReference type="AlphaFoldDB" id="A0ABC8WAV2"/>
<organism evidence="2 3">
    <name type="scientific">Urochloa decumbens</name>
    <dbReference type="NCBI Taxonomy" id="240449"/>
    <lineage>
        <taxon>Eukaryota</taxon>
        <taxon>Viridiplantae</taxon>
        <taxon>Streptophyta</taxon>
        <taxon>Embryophyta</taxon>
        <taxon>Tracheophyta</taxon>
        <taxon>Spermatophyta</taxon>
        <taxon>Magnoliopsida</taxon>
        <taxon>Liliopsida</taxon>
        <taxon>Poales</taxon>
        <taxon>Poaceae</taxon>
        <taxon>PACMAD clade</taxon>
        <taxon>Panicoideae</taxon>
        <taxon>Panicodae</taxon>
        <taxon>Paniceae</taxon>
        <taxon>Melinidinae</taxon>
        <taxon>Urochloa</taxon>
    </lineage>
</organism>
<accession>A0ABC8WAV2</accession>
<keyword evidence="1" id="KW-1133">Transmembrane helix</keyword>
<evidence type="ECO:0000313" key="3">
    <source>
        <dbReference type="Proteomes" id="UP001497457"/>
    </source>
</evidence>
<keyword evidence="1" id="KW-0472">Membrane</keyword>